<sequence length="210" mass="22465">MKVTKYSHACVRIEDGGVLVVDPGIWSEAEAALDGVDAVLITHEHVDHIDAARLADALAKRPHATVFAHPAVVEKFAAQWGGAARAVNPGESFDAAGLPVRSFGGWHAVIHEEIPRVPNIGFLIKDLYHPGDSFDVPAGVEVETLFVPVSAPWLKLAESLDFVRAVAPKRAYALHDCLDNDRSAALVDGHLSARSGCPYERLVPGSTIDA</sequence>
<accession>A0A8J3QGI0</accession>
<protein>
    <submittedName>
        <fullName evidence="2">MBL fold metallo-hydrolase</fullName>
    </submittedName>
</protein>
<dbReference type="Proteomes" id="UP000612899">
    <property type="component" value="Unassembled WGS sequence"/>
</dbReference>
<evidence type="ECO:0000259" key="1">
    <source>
        <dbReference type="SMART" id="SM00849"/>
    </source>
</evidence>
<dbReference type="InterPro" id="IPR036866">
    <property type="entry name" value="RibonucZ/Hydroxyglut_hydro"/>
</dbReference>
<dbReference type="PANTHER" id="PTHR43546">
    <property type="entry name" value="UPF0173 METAL-DEPENDENT HYDROLASE MJ1163-RELATED"/>
    <property type="match status" value="1"/>
</dbReference>
<dbReference type="SUPFAM" id="SSF56281">
    <property type="entry name" value="Metallo-hydrolase/oxidoreductase"/>
    <property type="match status" value="1"/>
</dbReference>
<comment type="caution">
    <text evidence="2">The sequence shown here is derived from an EMBL/GenBank/DDBJ whole genome shotgun (WGS) entry which is preliminary data.</text>
</comment>
<dbReference type="Gene3D" id="3.60.15.10">
    <property type="entry name" value="Ribonuclease Z/Hydroxyacylglutathione hydrolase-like"/>
    <property type="match status" value="1"/>
</dbReference>
<evidence type="ECO:0000313" key="2">
    <source>
        <dbReference type="EMBL" id="GIH09214.1"/>
    </source>
</evidence>
<feature type="domain" description="Metallo-beta-lactamase" evidence="1">
    <location>
        <begin position="7"/>
        <end position="175"/>
    </location>
</feature>
<organism evidence="2 3">
    <name type="scientific">Rhizocola hellebori</name>
    <dbReference type="NCBI Taxonomy" id="1392758"/>
    <lineage>
        <taxon>Bacteria</taxon>
        <taxon>Bacillati</taxon>
        <taxon>Actinomycetota</taxon>
        <taxon>Actinomycetes</taxon>
        <taxon>Micromonosporales</taxon>
        <taxon>Micromonosporaceae</taxon>
        <taxon>Rhizocola</taxon>
    </lineage>
</organism>
<dbReference type="SMART" id="SM00849">
    <property type="entry name" value="Lactamase_B"/>
    <property type="match status" value="1"/>
</dbReference>
<dbReference type="AlphaFoldDB" id="A0A8J3QGI0"/>
<dbReference type="Pfam" id="PF13483">
    <property type="entry name" value="Lactamase_B_3"/>
    <property type="match status" value="1"/>
</dbReference>
<gene>
    <name evidence="2" type="ORF">Rhe02_72810</name>
</gene>
<name>A0A8J3QGI0_9ACTN</name>
<keyword evidence="3" id="KW-1185">Reference proteome</keyword>
<dbReference type="InterPro" id="IPR050114">
    <property type="entry name" value="UPF0173_UPF0282_UlaG_hydrolase"/>
</dbReference>
<dbReference type="EMBL" id="BONY01000063">
    <property type="protein sequence ID" value="GIH09214.1"/>
    <property type="molecule type" value="Genomic_DNA"/>
</dbReference>
<dbReference type="RefSeq" id="WP_203912943.1">
    <property type="nucleotide sequence ID" value="NZ_BONY01000063.1"/>
</dbReference>
<dbReference type="CDD" id="cd06262">
    <property type="entry name" value="metallo-hydrolase-like_MBL-fold"/>
    <property type="match status" value="1"/>
</dbReference>
<evidence type="ECO:0000313" key="3">
    <source>
        <dbReference type="Proteomes" id="UP000612899"/>
    </source>
</evidence>
<dbReference type="PANTHER" id="PTHR43546:SF3">
    <property type="entry name" value="UPF0173 METAL-DEPENDENT HYDROLASE MJ1163"/>
    <property type="match status" value="1"/>
</dbReference>
<proteinExistence type="predicted"/>
<reference evidence="2" key="1">
    <citation type="submission" date="2021-01" db="EMBL/GenBank/DDBJ databases">
        <title>Whole genome shotgun sequence of Rhizocola hellebori NBRC 109834.</title>
        <authorList>
            <person name="Komaki H."/>
            <person name="Tamura T."/>
        </authorList>
    </citation>
    <scope>NUCLEOTIDE SEQUENCE</scope>
    <source>
        <strain evidence="2">NBRC 109834</strain>
    </source>
</reference>
<dbReference type="InterPro" id="IPR001279">
    <property type="entry name" value="Metallo-B-lactamas"/>
</dbReference>